<proteinExistence type="predicted"/>
<name>X0W131_9ZZZZ</name>
<feature type="non-terminal residue" evidence="1">
    <location>
        <position position="255"/>
    </location>
</feature>
<dbReference type="AlphaFoldDB" id="X0W131"/>
<protein>
    <recommendedName>
        <fullName evidence="2">HemY N-terminal domain-containing protein</fullName>
    </recommendedName>
</protein>
<dbReference type="Pfam" id="PF14559">
    <property type="entry name" value="TPR_19"/>
    <property type="match status" value="1"/>
</dbReference>
<dbReference type="EMBL" id="BARS01037945">
    <property type="protein sequence ID" value="GAG17042.1"/>
    <property type="molecule type" value="Genomic_DNA"/>
</dbReference>
<dbReference type="Gene3D" id="1.25.40.10">
    <property type="entry name" value="Tetratricopeptide repeat domain"/>
    <property type="match status" value="1"/>
</dbReference>
<sequence>IMLAKALVLSGQVAQARKLLAELKTRARKTAEVRLLAVRADLAEKPAVMFKRDFDQVVRELRELSPRGPKHWAEDIARLLAKVFEQNGVYLRAIEMYDTLLKRGFDPIAHKARVTNLIKAGKHGRAAATLEELLTRLPTDTWARSRLIDALKRSGNHDKAAAFLRKWLSKATDAKKALALRYDLLKTCEEGKAYRQAQTVLDDWLVVDGGLRRAALMTEKVRLFTEAQQHDKAVACARKWLKDSPRELEANGALI</sequence>
<dbReference type="InterPro" id="IPR011990">
    <property type="entry name" value="TPR-like_helical_dom_sf"/>
</dbReference>
<evidence type="ECO:0008006" key="2">
    <source>
        <dbReference type="Google" id="ProtNLM"/>
    </source>
</evidence>
<feature type="non-terminal residue" evidence="1">
    <location>
        <position position="1"/>
    </location>
</feature>
<organism evidence="1">
    <name type="scientific">marine sediment metagenome</name>
    <dbReference type="NCBI Taxonomy" id="412755"/>
    <lineage>
        <taxon>unclassified sequences</taxon>
        <taxon>metagenomes</taxon>
        <taxon>ecological metagenomes</taxon>
    </lineage>
</organism>
<accession>X0W131</accession>
<evidence type="ECO:0000313" key="1">
    <source>
        <dbReference type="EMBL" id="GAG17042.1"/>
    </source>
</evidence>
<gene>
    <name evidence="1" type="ORF">S01H1_58119</name>
</gene>
<dbReference type="SUPFAM" id="SSF48452">
    <property type="entry name" value="TPR-like"/>
    <property type="match status" value="1"/>
</dbReference>
<comment type="caution">
    <text evidence="1">The sequence shown here is derived from an EMBL/GenBank/DDBJ whole genome shotgun (WGS) entry which is preliminary data.</text>
</comment>
<reference evidence="1" key="1">
    <citation type="journal article" date="2014" name="Front. Microbiol.">
        <title>High frequency of phylogenetically diverse reductive dehalogenase-homologous genes in deep subseafloor sedimentary metagenomes.</title>
        <authorList>
            <person name="Kawai M."/>
            <person name="Futagami T."/>
            <person name="Toyoda A."/>
            <person name="Takaki Y."/>
            <person name="Nishi S."/>
            <person name="Hori S."/>
            <person name="Arai W."/>
            <person name="Tsubouchi T."/>
            <person name="Morono Y."/>
            <person name="Uchiyama I."/>
            <person name="Ito T."/>
            <person name="Fujiyama A."/>
            <person name="Inagaki F."/>
            <person name="Takami H."/>
        </authorList>
    </citation>
    <scope>NUCLEOTIDE SEQUENCE</scope>
    <source>
        <strain evidence="1">Expedition CK06-06</strain>
    </source>
</reference>